<dbReference type="InParanoid" id="Q7UGF3"/>
<evidence type="ECO:0000313" key="3">
    <source>
        <dbReference type="Proteomes" id="UP000001025"/>
    </source>
</evidence>
<dbReference type="PATRIC" id="fig|243090.15.peg.2519"/>
<gene>
    <name evidence="2" type="ordered locus">RB5258</name>
</gene>
<dbReference type="EMBL" id="BX294141">
    <property type="protein sequence ID" value="CAD78376.1"/>
    <property type="molecule type" value="Genomic_DNA"/>
</dbReference>
<organism evidence="2 3">
    <name type="scientific">Rhodopirellula baltica (strain DSM 10527 / NCIMB 13988 / SH1)</name>
    <dbReference type="NCBI Taxonomy" id="243090"/>
    <lineage>
        <taxon>Bacteria</taxon>
        <taxon>Pseudomonadati</taxon>
        <taxon>Planctomycetota</taxon>
        <taxon>Planctomycetia</taxon>
        <taxon>Pirellulales</taxon>
        <taxon>Pirellulaceae</taxon>
        <taxon>Rhodopirellula</taxon>
    </lineage>
</organism>
<dbReference type="HOGENOM" id="CLU_3029374_0_0_0"/>
<dbReference type="KEGG" id="rba:RB5258"/>
<evidence type="ECO:0000256" key="1">
    <source>
        <dbReference type="SAM" id="MobiDB-lite"/>
    </source>
</evidence>
<dbReference type="AlphaFoldDB" id="Q7UGF3"/>
<keyword evidence="3" id="KW-1185">Reference proteome</keyword>
<accession>Q7UGF3</accession>
<sequence length="55" mass="6030">MGESVSGLPPRAKKVGPIRGEDDCRMLPGLRPRTVGSQARRDENALLFGFLEHNP</sequence>
<protein>
    <submittedName>
        <fullName evidence="2">Uncharacterized protein</fullName>
    </submittedName>
</protein>
<name>Q7UGF3_RHOBA</name>
<dbReference type="EnsemblBacteria" id="CAD78376">
    <property type="protein sequence ID" value="CAD78376"/>
    <property type="gene ID" value="RB5258"/>
</dbReference>
<dbReference type="Proteomes" id="UP000001025">
    <property type="component" value="Chromosome"/>
</dbReference>
<proteinExistence type="predicted"/>
<evidence type="ECO:0000313" key="2">
    <source>
        <dbReference type="EMBL" id="CAD78376.1"/>
    </source>
</evidence>
<reference evidence="2 3" key="1">
    <citation type="journal article" date="2003" name="Proc. Natl. Acad. Sci. U.S.A.">
        <title>Complete genome sequence of the marine planctomycete Pirellula sp. strain 1.</title>
        <authorList>
            <person name="Gloeckner F.O."/>
            <person name="Kube M."/>
            <person name="Bauer M."/>
            <person name="Teeling H."/>
            <person name="Lombardot T."/>
            <person name="Ludwig W."/>
            <person name="Gade D."/>
            <person name="Beck A."/>
            <person name="Borzym K."/>
            <person name="Heitmann K."/>
            <person name="Rabus R."/>
            <person name="Schlesner H."/>
            <person name="Amann R."/>
            <person name="Reinhardt R."/>
        </authorList>
    </citation>
    <scope>NUCLEOTIDE SEQUENCE [LARGE SCALE GENOMIC DNA]</scope>
    <source>
        <strain evidence="3">DSM 10527 / NCIMB 13988 / SH1</strain>
    </source>
</reference>
<dbReference type="STRING" id="243090.RB5258"/>
<feature type="region of interest" description="Disordered" evidence="1">
    <location>
        <begin position="1"/>
        <end position="39"/>
    </location>
</feature>